<reference evidence="1 2" key="1">
    <citation type="journal article" date="2020" name="Biotechnol. Biofuels">
        <title>New insights from the biogas microbiome by comprehensive genome-resolved metagenomics of nearly 1600 species originating from multiple anaerobic digesters.</title>
        <authorList>
            <person name="Campanaro S."/>
            <person name="Treu L."/>
            <person name="Rodriguez-R L.M."/>
            <person name="Kovalovszki A."/>
            <person name="Ziels R.M."/>
            <person name="Maus I."/>
            <person name="Zhu X."/>
            <person name="Kougias P.G."/>
            <person name="Basile A."/>
            <person name="Luo G."/>
            <person name="Schluter A."/>
            <person name="Konstantinidis K.T."/>
            <person name="Angelidaki I."/>
        </authorList>
    </citation>
    <scope>NUCLEOTIDE SEQUENCE [LARGE SCALE GENOMIC DNA]</scope>
    <source>
        <strain evidence="1">AS27yjCOA_65</strain>
    </source>
</reference>
<dbReference type="EMBL" id="JAAZON010000632">
    <property type="protein sequence ID" value="NMC64256.1"/>
    <property type="molecule type" value="Genomic_DNA"/>
</dbReference>
<protein>
    <submittedName>
        <fullName evidence="1">Uncharacterized protein</fullName>
    </submittedName>
</protein>
<evidence type="ECO:0000313" key="1">
    <source>
        <dbReference type="EMBL" id="NMC64256.1"/>
    </source>
</evidence>
<gene>
    <name evidence="1" type="ORF">GYA55_13920</name>
</gene>
<comment type="caution">
    <text evidence="1">The sequence shown here is derived from an EMBL/GenBank/DDBJ whole genome shotgun (WGS) entry which is preliminary data.</text>
</comment>
<name>A0A7X9FUR1_9DELT</name>
<accession>A0A7X9FUR1</accession>
<evidence type="ECO:0000313" key="2">
    <source>
        <dbReference type="Proteomes" id="UP000524246"/>
    </source>
</evidence>
<proteinExistence type="predicted"/>
<dbReference type="Proteomes" id="UP000524246">
    <property type="component" value="Unassembled WGS sequence"/>
</dbReference>
<sequence length="292" mass="32461">MLVEIASPDVNEKDSVYSISEEVASVLLQSIMGAKVLAIHNGAPDVFSMRQSSFICGIEGNGSLYLKGASLPPTREMKRRMMDLPQMLIRLHEAKPRDLSSPVTQEDFLCFFQNVERKTWDRLGICTIAASPHCNLRRLARISGGVSGSMLQIMRIKAKILLPLNEEQKKSLSQGNEVQINSQHAGYALQHGNSKVIGFLLSRGESFCFIVCGEKCDMNENDLRLQASLNLGSLEMSLNDFMRLRKGAILKFKKPENFAAVLSLEANDWAKVDVQVEDEEIKLVVKEIAGAF</sequence>
<organism evidence="1 2">
    <name type="scientific">SAR324 cluster bacterium</name>
    <dbReference type="NCBI Taxonomy" id="2024889"/>
    <lineage>
        <taxon>Bacteria</taxon>
        <taxon>Deltaproteobacteria</taxon>
        <taxon>SAR324 cluster</taxon>
    </lineage>
</organism>
<dbReference type="AlphaFoldDB" id="A0A7X9FUR1"/>